<comment type="caution">
    <text evidence="11">The sequence shown here is derived from an EMBL/GenBank/DDBJ whole genome shotgun (WGS) entry which is preliminary data.</text>
</comment>
<dbReference type="GO" id="GO:0000956">
    <property type="term" value="P:nuclear-transcribed mRNA catabolic process"/>
    <property type="evidence" value="ECO:0007669"/>
    <property type="project" value="UniProtKB-UniRule"/>
</dbReference>
<dbReference type="Pfam" id="PF00773">
    <property type="entry name" value="RNB"/>
    <property type="match status" value="1"/>
</dbReference>
<feature type="compositionally biased region" description="Basic and acidic residues" evidence="9">
    <location>
        <begin position="186"/>
        <end position="195"/>
    </location>
</feature>
<evidence type="ECO:0000313" key="11">
    <source>
        <dbReference type="EMBL" id="KAG2199383.1"/>
    </source>
</evidence>
<protein>
    <recommendedName>
        <fullName evidence="8">DIS3-like exonuclease 2</fullName>
        <ecNumber evidence="8">3.1.13.-</ecNumber>
    </recommendedName>
</protein>
<feature type="compositionally biased region" description="Polar residues" evidence="9">
    <location>
        <begin position="147"/>
        <end position="156"/>
    </location>
</feature>
<keyword evidence="3 8" id="KW-0479">Metal-binding</keyword>
<dbReference type="Pfam" id="PF17849">
    <property type="entry name" value="OB_Dis3"/>
    <property type="match status" value="1"/>
</dbReference>
<feature type="binding site" evidence="8">
    <location>
        <position position="608"/>
    </location>
    <ligand>
        <name>Mg(2+)</name>
        <dbReference type="ChEBI" id="CHEBI:18420"/>
    </ligand>
</feature>
<proteinExistence type="inferred from homology"/>
<organism evidence="11 12">
    <name type="scientific">Mucor saturninus</name>
    <dbReference type="NCBI Taxonomy" id="64648"/>
    <lineage>
        <taxon>Eukaryota</taxon>
        <taxon>Fungi</taxon>
        <taxon>Fungi incertae sedis</taxon>
        <taxon>Mucoromycota</taxon>
        <taxon>Mucoromycotina</taxon>
        <taxon>Mucoromycetes</taxon>
        <taxon>Mucorales</taxon>
        <taxon>Mucorineae</taxon>
        <taxon>Mucoraceae</taxon>
        <taxon>Mucor</taxon>
    </lineage>
</organism>
<dbReference type="Gene3D" id="2.40.50.700">
    <property type="match status" value="1"/>
</dbReference>
<dbReference type="InterPro" id="IPR022966">
    <property type="entry name" value="RNase_II/R_CS"/>
</dbReference>
<dbReference type="InterPro" id="IPR041505">
    <property type="entry name" value="Dis3_CSD2"/>
</dbReference>
<dbReference type="GO" id="GO:0000175">
    <property type="term" value="F:3'-5'-RNA exonuclease activity"/>
    <property type="evidence" value="ECO:0007669"/>
    <property type="project" value="UniProtKB-UniRule"/>
</dbReference>
<feature type="region of interest" description="Disordered" evidence="9">
    <location>
        <begin position="138"/>
        <end position="328"/>
    </location>
</feature>
<feature type="compositionally biased region" description="Basic residues" evidence="9">
    <location>
        <begin position="176"/>
        <end position="185"/>
    </location>
</feature>
<dbReference type="PROSITE" id="PS01175">
    <property type="entry name" value="RIBONUCLEASE_II"/>
    <property type="match status" value="1"/>
</dbReference>
<dbReference type="InterPro" id="IPR012340">
    <property type="entry name" value="NA-bd_OB-fold"/>
</dbReference>
<dbReference type="GO" id="GO:0000932">
    <property type="term" value="C:P-body"/>
    <property type="evidence" value="ECO:0007669"/>
    <property type="project" value="UniProtKB-SubCell"/>
</dbReference>
<accession>A0A8H7QV97</accession>
<keyword evidence="8" id="KW-0464">Manganese</keyword>
<feature type="compositionally biased region" description="Basic residues" evidence="9">
    <location>
        <begin position="58"/>
        <end position="69"/>
    </location>
</feature>
<evidence type="ECO:0000256" key="7">
    <source>
        <dbReference type="ARBA" id="ARBA00022884"/>
    </source>
</evidence>
<comment type="function">
    <text evidence="8">3'-5'-exoribonuclease that specifically recognizes RNAs polyuridylated at their 3' end and mediates their degradation. Component of an exosome-independent RNA degradation pathway that mediates degradation of cytoplasmic mRNAs that have been deadenylated and subsequently uridylated at their 3'.</text>
</comment>
<comment type="similarity">
    <text evidence="8">Belongs to the RNR ribonuclease family. DIS3L2 subfamily.</text>
</comment>
<dbReference type="SMART" id="SM00955">
    <property type="entry name" value="RNB"/>
    <property type="match status" value="1"/>
</dbReference>
<evidence type="ECO:0000256" key="9">
    <source>
        <dbReference type="SAM" id="MobiDB-lite"/>
    </source>
</evidence>
<keyword evidence="5 8" id="KW-0269">Exonuclease</keyword>
<feature type="compositionally biased region" description="Low complexity" evidence="9">
    <location>
        <begin position="73"/>
        <end position="83"/>
    </location>
</feature>
<dbReference type="Pfam" id="PF17877">
    <property type="entry name" value="Dis3l2_C_term"/>
    <property type="match status" value="1"/>
</dbReference>
<dbReference type="HAMAP" id="MF_03045">
    <property type="entry name" value="DIS3L2"/>
    <property type="match status" value="1"/>
</dbReference>
<comment type="subcellular location">
    <subcellularLocation>
        <location evidence="8">Cytoplasm</location>
    </subcellularLocation>
    <subcellularLocation>
        <location evidence="8">Cytoplasm</location>
        <location evidence="8">P-body</location>
    </subcellularLocation>
</comment>
<evidence type="ECO:0000313" key="12">
    <source>
        <dbReference type="Proteomes" id="UP000603453"/>
    </source>
</evidence>
<evidence type="ECO:0000256" key="2">
    <source>
        <dbReference type="ARBA" id="ARBA00022722"/>
    </source>
</evidence>
<feature type="compositionally biased region" description="Basic residues" evidence="9">
    <location>
        <begin position="287"/>
        <end position="296"/>
    </location>
</feature>
<name>A0A8H7QV97_9FUNG</name>
<feature type="compositionally biased region" description="Basic and acidic residues" evidence="9">
    <location>
        <begin position="416"/>
        <end position="429"/>
    </location>
</feature>
<dbReference type="PANTHER" id="PTHR23355:SF9">
    <property type="entry name" value="DIS3-LIKE EXONUCLEASE 2"/>
    <property type="match status" value="1"/>
</dbReference>
<dbReference type="Pfam" id="PF17216">
    <property type="entry name" value="Rrp44_CSD1"/>
    <property type="match status" value="1"/>
</dbReference>
<keyword evidence="6 8" id="KW-0460">Magnesium</keyword>
<dbReference type="InterPro" id="IPR041093">
    <property type="entry name" value="Dis3l2-like_C"/>
</dbReference>
<reference evidence="11" key="1">
    <citation type="submission" date="2020-12" db="EMBL/GenBank/DDBJ databases">
        <title>Metabolic potential, ecology and presence of endohyphal bacteria is reflected in genomic diversity of Mucoromycotina.</title>
        <authorList>
            <person name="Muszewska A."/>
            <person name="Okrasinska A."/>
            <person name="Steczkiewicz K."/>
            <person name="Drgas O."/>
            <person name="Orlowska M."/>
            <person name="Perlinska-Lenart U."/>
            <person name="Aleksandrzak-Piekarczyk T."/>
            <person name="Szatraj K."/>
            <person name="Zielenkiewicz U."/>
            <person name="Pilsyk S."/>
            <person name="Malc E."/>
            <person name="Mieczkowski P."/>
            <person name="Kruszewska J.S."/>
            <person name="Biernat P."/>
            <person name="Pawlowska J."/>
        </authorList>
    </citation>
    <scope>NUCLEOTIDE SEQUENCE</scope>
    <source>
        <strain evidence="11">WA0000017839</strain>
    </source>
</reference>
<dbReference type="GO" id="GO:1990074">
    <property type="term" value="P:polyuridylation-dependent mRNA catabolic process"/>
    <property type="evidence" value="ECO:0007669"/>
    <property type="project" value="UniProtKB-UniRule"/>
</dbReference>
<evidence type="ECO:0000256" key="3">
    <source>
        <dbReference type="ARBA" id="ARBA00022723"/>
    </source>
</evidence>
<keyword evidence="12" id="KW-1185">Reference proteome</keyword>
<dbReference type="Gene3D" id="2.40.50.140">
    <property type="entry name" value="Nucleic acid-binding proteins"/>
    <property type="match status" value="1"/>
</dbReference>
<keyword evidence="2 8" id="KW-0540">Nuclease</keyword>
<evidence type="ECO:0000256" key="6">
    <source>
        <dbReference type="ARBA" id="ARBA00022842"/>
    </source>
</evidence>
<dbReference type="SUPFAM" id="SSF50249">
    <property type="entry name" value="Nucleic acid-binding proteins"/>
    <property type="match status" value="2"/>
</dbReference>
<dbReference type="Gene3D" id="2.40.50.690">
    <property type="match status" value="1"/>
</dbReference>
<keyword evidence="4 8" id="KW-0378">Hydrolase</keyword>
<comment type="cofactor">
    <cofactor evidence="8">
        <name>Mg(2+)</name>
        <dbReference type="ChEBI" id="CHEBI:18420"/>
    </cofactor>
    <cofactor evidence="8">
        <name>Mn(2+)</name>
        <dbReference type="ChEBI" id="CHEBI:29035"/>
    </cofactor>
</comment>
<feature type="region of interest" description="Disordered" evidence="9">
    <location>
        <begin position="1"/>
        <end position="90"/>
    </location>
</feature>
<feature type="compositionally biased region" description="Basic and acidic residues" evidence="9">
    <location>
        <begin position="313"/>
        <end position="328"/>
    </location>
</feature>
<evidence type="ECO:0000259" key="10">
    <source>
        <dbReference type="SMART" id="SM00955"/>
    </source>
</evidence>
<dbReference type="GO" id="GO:0046872">
    <property type="term" value="F:metal ion binding"/>
    <property type="evidence" value="ECO:0007669"/>
    <property type="project" value="UniProtKB-KW"/>
</dbReference>
<evidence type="ECO:0000256" key="1">
    <source>
        <dbReference type="ARBA" id="ARBA00022490"/>
    </source>
</evidence>
<dbReference type="OrthoDB" id="372421at2759"/>
<feature type="binding site" evidence="8">
    <location>
        <position position="599"/>
    </location>
    <ligand>
        <name>Mg(2+)</name>
        <dbReference type="ChEBI" id="CHEBI:18420"/>
    </ligand>
</feature>
<keyword evidence="7 8" id="KW-0694">RNA-binding</keyword>
<dbReference type="FunFam" id="2.40.50.700:FF:000002">
    <property type="entry name" value="Cell wall biogenesis protein"/>
    <property type="match status" value="1"/>
</dbReference>
<feature type="domain" description="RNB" evidence="10">
    <location>
        <begin position="587"/>
        <end position="925"/>
    </location>
</feature>
<keyword evidence="1 8" id="KW-0963">Cytoplasm</keyword>
<feature type="compositionally biased region" description="Low complexity" evidence="9">
    <location>
        <begin position="228"/>
        <end position="238"/>
    </location>
</feature>
<dbReference type="PANTHER" id="PTHR23355">
    <property type="entry name" value="RIBONUCLEASE"/>
    <property type="match status" value="1"/>
</dbReference>
<feature type="region of interest" description="Disordered" evidence="9">
    <location>
        <begin position="416"/>
        <end position="436"/>
    </location>
</feature>
<evidence type="ECO:0000256" key="4">
    <source>
        <dbReference type="ARBA" id="ARBA00022801"/>
    </source>
</evidence>
<feature type="site" description="Important for catalytic activity" evidence="8">
    <location>
        <position position="607"/>
    </location>
</feature>
<dbReference type="AlphaFoldDB" id="A0A8H7QV97"/>
<evidence type="ECO:0000256" key="5">
    <source>
        <dbReference type="ARBA" id="ARBA00022839"/>
    </source>
</evidence>
<dbReference type="EC" id="3.1.13.-" evidence="8"/>
<dbReference type="InterPro" id="IPR028591">
    <property type="entry name" value="DIS3L2"/>
</dbReference>
<dbReference type="InterPro" id="IPR050180">
    <property type="entry name" value="RNR_Ribonuclease"/>
</dbReference>
<feature type="compositionally biased region" description="Basic and acidic residues" evidence="9">
    <location>
        <begin position="276"/>
        <end position="286"/>
    </location>
</feature>
<gene>
    <name evidence="11" type="ORF">INT47_001565</name>
</gene>
<dbReference type="EMBL" id="JAEPRD010000097">
    <property type="protein sequence ID" value="KAG2199383.1"/>
    <property type="molecule type" value="Genomic_DNA"/>
</dbReference>
<sequence>MKEDIKDNQATTAATADVSVEKVKTRRLRKKKPTASLQQQQQQEEGEEQVVPTSEPIKKKKAPKPKKKKDNASSSSTTVSTTTELKQGEHVIDYQRLHDALRESFSIDERRGDIHFAPLTKATAAAAATKKYEKSPIFSMSSTTSSGRNCNQNAPSAKNRHAEIPPPAFMTTERLGKKKSKASKKSTKDSMHEKSPMASIPIGEENTSSQQEKTSSDKPALSSSDKPALSSLDKSALSSHEKQVSSSRDKSASSSRHEKQEKPAKVKKSKASPHQQPRDTDGEKAKILKIKAARKKVAQEDGAVPSRGKTKKSSSEEYRHPNDVTHGKNRVRFEPYVDPKICQERLDSGKYFKGLLRINKRNRNDAYVTCDNLDADVFIHGQRDRNRALEGDIVIIELLDLETIWAKKKESMIQKREQRHSTALERPPQEEGEDDKAKPKYVGKVVYISTPNKNNLCSGTLSIQPRFSDPNQEPIDLKNVRMAWFKPIDPRNPLIGIQLKNAPADLVKNEAKYKDLLMVAKITRWPIDSISPFGSIVRELGPIGNIVAETQAVLADNNIAEKAFGAKALNALPEVPWSIKQADINKRRDLRDTRIFTIDPATAKDLDDAVHVTKLNEEEFEVGVHIADVSHFVNQHTALDHEAFDRGTSTYLCDRVIPMLPSLLCEELCSLNPGVERLAFSVIWKMDTAGNIKDTWFGKTVIKSCVKLAYEDAQSVIENTGLPKSVNVKDYTLSQVEQDIQYLFKLSKQMRQRRFDSGALSINSIRLSFKLNELGEPCDVAIYEQKDANRLIEEFMLCANMSVAKKISHHYPKEALLRQHAPPHEKSLAEFIKIAENLGYDMDGSSAGSIQKSFNNIENEDVKAVLRLLAVKPMQRAKYFCTGSCDAIKYRHYALNVPLYTHFTSPIRRFADIIVHRQLEAALLEKPSCGYKKNDIQKAANHCNDRKEGAKNSQDMNIQLYLAHYLHGLEQQTQKPVVCEAIVTQVLKDCFEILVAEYGLEKRVHMDALPIERFVYDPHKVALAAYWKEGIESNREWDQGRKLMEDYVEPSGTQLYLDQDSNDEETATKTIVKIPQELLSEQLIDHQHKMQRFQPFSKITVRIQVNVEKSPPIVNIYPVNPFQ</sequence>
<evidence type="ECO:0000256" key="8">
    <source>
        <dbReference type="HAMAP-Rule" id="MF_03045"/>
    </source>
</evidence>
<dbReference type="GO" id="GO:0003723">
    <property type="term" value="F:RNA binding"/>
    <property type="evidence" value="ECO:0007669"/>
    <property type="project" value="UniProtKB-KW"/>
</dbReference>
<dbReference type="InterPro" id="IPR033771">
    <property type="entry name" value="Rrp44_CSD1"/>
</dbReference>
<feature type="compositionally biased region" description="Basic and acidic residues" evidence="9">
    <location>
        <begin position="239"/>
        <end position="264"/>
    </location>
</feature>
<dbReference type="Proteomes" id="UP000603453">
    <property type="component" value="Unassembled WGS sequence"/>
</dbReference>
<feature type="compositionally biased region" description="Basic residues" evidence="9">
    <location>
        <begin position="24"/>
        <end position="33"/>
    </location>
</feature>
<dbReference type="InterPro" id="IPR001900">
    <property type="entry name" value="RNase_II/R"/>
</dbReference>